<dbReference type="AlphaFoldDB" id="A0A835XWL9"/>
<organism evidence="5 6">
    <name type="scientific">Edaphochlamys debaryana</name>
    <dbReference type="NCBI Taxonomy" id="47281"/>
    <lineage>
        <taxon>Eukaryota</taxon>
        <taxon>Viridiplantae</taxon>
        <taxon>Chlorophyta</taxon>
        <taxon>core chlorophytes</taxon>
        <taxon>Chlorophyceae</taxon>
        <taxon>CS clade</taxon>
        <taxon>Chlamydomonadales</taxon>
        <taxon>Chlamydomonadales incertae sedis</taxon>
        <taxon>Edaphochlamys</taxon>
    </lineage>
</organism>
<evidence type="ECO:0000256" key="2">
    <source>
        <dbReference type="SAM" id="Phobius"/>
    </source>
</evidence>
<evidence type="ECO:0000256" key="3">
    <source>
        <dbReference type="SAM" id="SignalP"/>
    </source>
</evidence>
<feature type="signal peptide" evidence="3">
    <location>
        <begin position="1"/>
        <end position="21"/>
    </location>
</feature>
<dbReference type="Pfam" id="PF12499">
    <property type="entry name" value="DUF3707"/>
    <property type="match status" value="2"/>
</dbReference>
<evidence type="ECO:0000259" key="4">
    <source>
        <dbReference type="Pfam" id="PF12499"/>
    </source>
</evidence>
<feature type="region of interest" description="Disordered" evidence="1">
    <location>
        <begin position="771"/>
        <end position="829"/>
    </location>
</feature>
<gene>
    <name evidence="5" type="ORF">HYH03_009408</name>
</gene>
<feature type="domain" description="Pherophorin" evidence="4">
    <location>
        <begin position="69"/>
        <end position="216"/>
    </location>
</feature>
<dbReference type="EMBL" id="JAEHOE010000045">
    <property type="protein sequence ID" value="KAG2492467.1"/>
    <property type="molecule type" value="Genomic_DNA"/>
</dbReference>
<reference evidence="5" key="1">
    <citation type="journal article" date="2020" name="bioRxiv">
        <title>Comparative genomics of Chlamydomonas.</title>
        <authorList>
            <person name="Craig R.J."/>
            <person name="Hasan A.R."/>
            <person name="Ness R.W."/>
            <person name="Keightley P.D."/>
        </authorList>
    </citation>
    <scope>NUCLEOTIDE SEQUENCE</scope>
    <source>
        <strain evidence="5">CCAP 11/70</strain>
    </source>
</reference>
<accession>A0A835XWL9</accession>
<comment type="caution">
    <text evidence="5">The sequence shown here is derived from an EMBL/GenBank/DDBJ whole genome shotgun (WGS) entry which is preliminary data.</text>
</comment>
<keyword evidence="3" id="KW-0732">Signal</keyword>
<feature type="domain" description="Pherophorin" evidence="4">
    <location>
        <begin position="235"/>
        <end position="391"/>
    </location>
</feature>
<evidence type="ECO:0000256" key="1">
    <source>
        <dbReference type="SAM" id="MobiDB-lite"/>
    </source>
</evidence>
<sequence length="829" mass="85970">MRSRALLALCGLLLAAGSINAQFTFGSGSGSGLQFVPRFTRLLKQDLSSVASYLLPTKQNDLCANINGKCCQADSYASPYGLTYLNHTQQAFGGRTYTTFFYAFHSRSVCNSNLDEAACCSASADNIWVDVDPTLKVKYVAFGGRRLSNTEQSDLGLKLGTVNVQVAQAKDDIPVAITVEGAADALCPPPGLAPVPGLCEVVVQGATPANPNACCPASISRNDLVSDFVLPAGSFQCSATITNSPFKLVFDSVSAPQTANNQQFVSYSFRLVATSSCSPDGVADCCAAQLSYLELKVTDLLPITNVMLNGNSVGFTTSSWNEPNSASYRSLVVDNLNLVAEDMGAEGLPLTVTVRLPSSSAGGQLDLCDASSDPSQGGCAYYLHSEDGICCASDLALPANVVPAPPPGVCAPSVNVPLADTTMGFSYYEWSSSSAQTTFTFLLANDRPDAGCAKPHCVDVCSWTLYINPDVASGVAVGHEDPRNNGRQILSAPSATSPAQLTFTYGPAGQSSLNFFVSLPAAGMGLADLCARNALPGQGSKACAALVRSKDVYVMVFFDESDVIIRGPSPPAAAPICPSARPMADACLAVTSARYNTLLTSAVFDFAVTPAAAGAACVPPSPPGRTASVHLVLTPATVDQLTTRNAVRPAGSALALNRNDGARWAVSSTAAASLSFQVQGPLGLGDVCRQGVTPDQPANTCVAEVLGDNGCFRGFVGATADGSLIWIDAPTPRNGVPNEVVVPAVVVPVVALLAALLLVAAWWRRRRQQRTKEHQYARTSVGSVSDSDDLQRPLAGSGGSGRDLSVASASVSASDVQVRVSGPSQGGAR</sequence>
<evidence type="ECO:0000313" key="6">
    <source>
        <dbReference type="Proteomes" id="UP000612055"/>
    </source>
</evidence>
<feature type="chain" id="PRO_5032314200" description="Pherophorin domain-containing protein" evidence="3">
    <location>
        <begin position="22"/>
        <end position="829"/>
    </location>
</feature>
<evidence type="ECO:0000313" key="5">
    <source>
        <dbReference type="EMBL" id="KAG2492467.1"/>
    </source>
</evidence>
<feature type="transmembrane region" description="Helical" evidence="2">
    <location>
        <begin position="740"/>
        <end position="763"/>
    </location>
</feature>
<keyword evidence="2" id="KW-0812">Transmembrane</keyword>
<dbReference type="OrthoDB" id="531844at2759"/>
<keyword evidence="2" id="KW-1133">Transmembrane helix</keyword>
<dbReference type="InterPro" id="IPR024616">
    <property type="entry name" value="Pherophorin"/>
</dbReference>
<dbReference type="Proteomes" id="UP000612055">
    <property type="component" value="Unassembled WGS sequence"/>
</dbReference>
<feature type="compositionally biased region" description="Low complexity" evidence="1">
    <location>
        <begin position="805"/>
        <end position="821"/>
    </location>
</feature>
<protein>
    <recommendedName>
        <fullName evidence="4">Pherophorin domain-containing protein</fullName>
    </recommendedName>
</protein>
<keyword evidence="2" id="KW-0472">Membrane</keyword>
<keyword evidence="6" id="KW-1185">Reference proteome</keyword>
<proteinExistence type="predicted"/>
<name>A0A835XWL9_9CHLO</name>